<sequence length="248" mass="27139">MYSFNLETLLYFARIRHLRGTFQSNAFYGFGAFHDPCVVIITVYSGSILSCNIYNRHSQMMENAEPALDVLRHTVAEWTFNHTTGGQNNTTGGPIPSFAPPSAPSSPNINLSSSEHLSSSVKPQPQGNLPPLNIMGNSRPSGSFQSDAFSALPAARNPTGPVMFTTEPYQNSSSKLDLFPNLVPHRLKAVSGAEVLQWKGNIKSIYMRTNGINTIAQIATMLSLEMLDVLQILLQLEKDGLISLDKPV</sequence>
<protein>
    <submittedName>
        <fullName evidence="2">Uncharacterized protein</fullName>
    </submittedName>
</protein>
<proteinExistence type="predicted"/>
<organism evidence="2 3">
    <name type="scientific">Dictyobacter arantiisoli</name>
    <dbReference type="NCBI Taxonomy" id="2014874"/>
    <lineage>
        <taxon>Bacteria</taxon>
        <taxon>Bacillati</taxon>
        <taxon>Chloroflexota</taxon>
        <taxon>Ktedonobacteria</taxon>
        <taxon>Ktedonobacterales</taxon>
        <taxon>Dictyobacteraceae</taxon>
        <taxon>Dictyobacter</taxon>
    </lineage>
</organism>
<dbReference type="AlphaFoldDB" id="A0A5A5TIL8"/>
<name>A0A5A5TIL8_9CHLR</name>
<evidence type="ECO:0000256" key="1">
    <source>
        <dbReference type="SAM" id="MobiDB-lite"/>
    </source>
</evidence>
<dbReference type="OrthoDB" id="9832263at2"/>
<evidence type="ECO:0000313" key="2">
    <source>
        <dbReference type="EMBL" id="GCF11172.1"/>
    </source>
</evidence>
<comment type="caution">
    <text evidence="2">The sequence shown here is derived from an EMBL/GenBank/DDBJ whole genome shotgun (WGS) entry which is preliminary data.</text>
</comment>
<gene>
    <name evidence="2" type="ORF">KDI_47360</name>
</gene>
<feature type="region of interest" description="Disordered" evidence="1">
    <location>
        <begin position="81"/>
        <end position="146"/>
    </location>
</feature>
<feature type="compositionally biased region" description="Polar residues" evidence="1">
    <location>
        <begin position="135"/>
        <end position="146"/>
    </location>
</feature>
<keyword evidence="3" id="KW-1185">Reference proteome</keyword>
<dbReference type="Proteomes" id="UP000322530">
    <property type="component" value="Unassembled WGS sequence"/>
</dbReference>
<dbReference type="EMBL" id="BIXY01000097">
    <property type="protein sequence ID" value="GCF11172.1"/>
    <property type="molecule type" value="Genomic_DNA"/>
</dbReference>
<feature type="compositionally biased region" description="Low complexity" evidence="1">
    <location>
        <begin position="83"/>
        <end position="96"/>
    </location>
</feature>
<evidence type="ECO:0000313" key="3">
    <source>
        <dbReference type="Proteomes" id="UP000322530"/>
    </source>
</evidence>
<reference evidence="2 3" key="1">
    <citation type="submission" date="2019-01" db="EMBL/GenBank/DDBJ databases">
        <title>Draft genome sequence of Dictyobacter sp. Uno17.</title>
        <authorList>
            <person name="Wang C.M."/>
            <person name="Zheng Y."/>
            <person name="Sakai Y."/>
            <person name="Abe K."/>
            <person name="Yokota A."/>
            <person name="Yabe S."/>
        </authorList>
    </citation>
    <scope>NUCLEOTIDE SEQUENCE [LARGE SCALE GENOMIC DNA]</scope>
    <source>
        <strain evidence="2 3">Uno17</strain>
    </source>
</reference>
<dbReference type="RefSeq" id="WP_149404017.1">
    <property type="nucleotide sequence ID" value="NZ_BIXY01000097.1"/>
</dbReference>
<feature type="compositionally biased region" description="Low complexity" evidence="1">
    <location>
        <begin position="105"/>
        <end position="120"/>
    </location>
</feature>
<accession>A0A5A5TIL8</accession>